<dbReference type="EMBL" id="QPGA01000079">
    <property type="protein sequence ID" value="RDE48837.1"/>
    <property type="molecule type" value="Genomic_DNA"/>
</dbReference>
<proteinExistence type="inferred from homology"/>
<feature type="chain" id="PRO_5016481284" evidence="2">
    <location>
        <begin position="25"/>
        <end position="432"/>
    </location>
</feature>
<dbReference type="GO" id="GO:0008643">
    <property type="term" value="P:carbohydrate transport"/>
    <property type="evidence" value="ECO:0007669"/>
    <property type="project" value="InterPro"/>
</dbReference>
<dbReference type="InterPro" id="IPR038673">
    <property type="entry name" value="OprB_sf"/>
</dbReference>
<dbReference type="Gene3D" id="2.40.160.180">
    <property type="entry name" value="Carbohydrate-selective porin OprB"/>
    <property type="match status" value="1"/>
</dbReference>
<gene>
    <name evidence="3" type="ORF">DVS81_19910</name>
</gene>
<dbReference type="GO" id="GO:0016020">
    <property type="term" value="C:membrane"/>
    <property type="evidence" value="ECO:0007669"/>
    <property type="project" value="InterPro"/>
</dbReference>
<protein>
    <submittedName>
        <fullName evidence="3">Porin</fullName>
    </submittedName>
</protein>
<dbReference type="InterPro" id="IPR007049">
    <property type="entry name" value="Carb-sel_porin_OprB"/>
</dbReference>
<dbReference type="InterPro" id="IPR052932">
    <property type="entry name" value="OprB_Porin"/>
</dbReference>
<dbReference type="PANTHER" id="PTHR37944">
    <property type="entry name" value="PORIN B"/>
    <property type="match status" value="1"/>
</dbReference>
<evidence type="ECO:0000256" key="2">
    <source>
        <dbReference type="RuleBase" id="RU363072"/>
    </source>
</evidence>
<evidence type="ECO:0000256" key="1">
    <source>
        <dbReference type="ARBA" id="ARBA00008769"/>
    </source>
</evidence>
<name>A0A369XKQ7_9PROT</name>
<dbReference type="GO" id="GO:0015288">
    <property type="term" value="F:porin activity"/>
    <property type="evidence" value="ECO:0007669"/>
    <property type="project" value="InterPro"/>
</dbReference>
<keyword evidence="2" id="KW-0732">Signal</keyword>
<dbReference type="Proteomes" id="UP000253831">
    <property type="component" value="Unassembled WGS sequence"/>
</dbReference>
<dbReference type="AlphaFoldDB" id="A0A369XKQ7"/>
<dbReference type="Pfam" id="PF04966">
    <property type="entry name" value="OprB"/>
    <property type="match status" value="1"/>
</dbReference>
<accession>A0A369XKQ7</accession>
<sequence length="432" mass="47058">MKKYRSIVYTLGILATMTGSVVHADGFPANQYITGDWGGERAKLADEGVTFKLGYFSEGAKNTSGGKRHTTAYADQFFLGSYFDLDKLIGWRGAELKVEITDRNGTLINNEAGMPFLLQSQQIYGRGNVTRLTQFSLTQKLFDDHLSVKVGRIYPSADFFAMSCAFQHLTFCSGGSSNYINSSWYGDPLSALGAQVTFTPDKHWYFKAGGYNNNEDALSTSHGLRLWPSGGWTGTMLVGEVEYKADYGNGIDGDYRVGVVRNDSSASKIYDEAGFPAGLTTAPVASVSESHAFYVNLEQQVYRTAFGGGLRMFASMIHPDKRISQVGEVLAFGGFITGPFASRPHDRIGLALGRNAVSSELTAAQRQYNQLRPAGASAVGVQRYEYVVELNYNIALTPGIEVMPSIQYVRHPDGLANVANATVLGAQLSLNF</sequence>
<dbReference type="PANTHER" id="PTHR37944:SF1">
    <property type="entry name" value="PORIN B"/>
    <property type="match status" value="1"/>
</dbReference>
<feature type="signal peptide" evidence="2">
    <location>
        <begin position="1"/>
        <end position="24"/>
    </location>
</feature>
<organism evidence="3 4">
    <name type="scientific">Candidatus Accumulibacter meliphilus</name>
    <dbReference type="NCBI Taxonomy" id="2211374"/>
    <lineage>
        <taxon>Bacteria</taxon>
        <taxon>Pseudomonadati</taxon>
        <taxon>Pseudomonadota</taxon>
        <taxon>Betaproteobacteria</taxon>
        <taxon>Candidatus Accumulibacter</taxon>
    </lineage>
</organism>
<comment type="caution">
    <text evidence="3">The sequence shown here is derived from an EMBL/GenBank/DDBJ whole genome shotgun (WGS) entry which is preliminary data.</text>
</comment>
<reference evidence="3 4" key="1">
    <citation type="submission" date="2018-05" db="EMBL/GenBank/DDBJ databases">
        <title>Integrated omic analyses show evidence that a Ca. Accumulibacter phosphatis strain performs denitrification under micro-aerobic conditions.</title>
        <authorList>
            <person name="Camejo P.Y."/>
            <person name="Katherine M.D."/>
            <person name="Daniel N.R."/>
        </authorList>
    </citation>
    <scope>NUCLEOTIDE SEQUENCE [LARGE SCALE GENOMIC DNA]</scope>
    <source>
        <strain evidence="3">UW-LDO-IC</strain>
    </source>
</reference>
<evidence type="ECO:0000313" key="3">
    <source>
        <dbReference type="EMBL" id="RDE48837.1"/>
    </source>
</evidence>
<evidence type="ECO:0000313" key="4">
    <source>
        <dbReference type="Proteomes" id="UP000253831"/>
    </source>
</evidence>
<comment type="similarity">
    <text evidence="1 2">Belongs to the OprB family.</text>
</comment>